<organism evidence="4 5">
    <name type="scientific">Micromonospora arborensis</name>
    <dbReference type="NCBI Taxonomy" id="2116518"/>
    <lineage>
        <taxon>Bacteria</taxon>
        <taxon>Bacillati</taxon>
        <taxon>Actinomycetota</taxon>
        <taxon>Actinomycetes</taxon>
        <taxon>Micromonosporales</taxon>
        <taxon>Micromonosporaceae</taxon>
        <taxon>Micromonospora</taxon>
    </lineage>
</organism>
<feature type="compositionally biased region" description="Low complexity" evidence="1">
    <location>
        <begin position="396"/>
        <end position="406"/>
    </location>
</feature>
<evidence type="ECO:0000256" key="2">
    <source>
        <dbReference type="SAM" id="Phobius"/>
    </source>
</evidence>
<feature type="compositionally biased region" description="Low complexity" evidence="1">
    <location>
        <begin position="446"/>
        <end position="460"/>
    </location>
</feature>
<evidence type="ECO:0000259" key="3">
    <source>
        <dbReference type="Pfam" id="PF25547"/>
    </source>
</evidence>
<dbReference type="InterPro" id="IPR057746">
    <property type="entry name" value="CpnT-like_N"/>
</dbReference>
<feature type="compositionally biased region" description="Gly residues" evidence="1">
    <location>
        <begin position="254"/>
        <end position="269"/>
    </location>
</feature>
<feature type="region of interest" description="Disordered" evidence="1">
    <location>
        <begin position="237"/>
        <end position="269"/>
    </location>
</feature>
<dbReference type="AlphaFoldDB" id="A0A318NA08"/>
<keyword evidence="2" id="KW-0812">Transmembrane</keyword>
<feature type="region of interest" description="Disordered" evidence="1">
    <location>
        <begin position="549"/>
        <end position="568"/>
    </location>
</feature>
<dbReference type="EMBL" id="PYBV01000065">
    <property type="protein sequence ID" value="PYC63082.1"/>
    <property type="molecule type" value="Genomic_DNA"/>
</dbReference>
<comment type="caution">
    <text evidence="4">The sequence shown here is derived from an EMBL/GenBank/DDBJ whole genome shotgun (WGS) entry which is preliminary data.</text>
</comment>
<reference evidence="4 5" key="1">
    <citation type="submission" date="2018-03" db="EMBL/GenBank/DDBJ databases">
        <title>Bioinformatic expansion and discovery of thiopeptide antibiotics.</title>
        <authorList>
            <person name="Schwalen C.J."/>
            <person name="Hudson G.A."/>
            <person name="Mitchell D.A."/>
        </authorList>
    </citation>
    <scope>NUCLEOTIDE SEQUENCE [LARGE SCALE GENOMIC DNA]</scope>
    <source>
        <strain evidence="4 5">NRRL 8041</strain>
    </source>
</reference>
<keyword evidence="5" id="KW-1185">Reference proteome</keyword>
<keyword evidence="2" id="KW-0472">Membrane</keyword>
<accession>A0A318NA08</accession>
<feature type="compositionally biased region" description="Low complexity" evidence="1">
    <location>
        <begin position="467"/>
        <end position="481"/>
    </location>
</feature>
<feature type="transmembrane region" description="Helical" evidence="2">
    <location>
        <begin position="110"/>
        <end position="133"/>
    </location>
</feature>
<feature type="compositionally biased region" description="Gly residues" evidence="1">
    <location>
        <begin position="407"/>
        <end position="416"/>
    </location>
</feature>
<keyword evidence="2" id="KW-1133">Transmembrane helix</keyword>
<feature type="transmembrane region" description="Helical" evidence="2">
    <location>
        <begin position="204"/>
        <end position="224"/>
    </location>
</feature>
<gene>
    <name evidence="4" type="ORF">C7C45_32435</name>
</gene>
<name>A0A318NA08_9ACTN</name>
<feature type="compositionally biased region" description="Low complexity" evidence="1">
    <location>
        <begin position="417"/>
        <end position="430"/>
    </location>
</feature>
<feature type="region of interest" description="Disordered" evidence="1">
    <location>
        <begin position="344"/>
        <end position="508"/>
    </location>
</feature>
<dbReference type="Pfam" id="PF25547">
    <property type="entry name" value="WXG100_2"/>
    <property type="match status" value="1"/>
</dbReference>
<feature type="domain" description="Outer membrane channel protein CpnT-like N-terminal" evidence="3">
    <location>
        <begin position="12"/>
        <end position="145"/>
    </location>
</feature>
<evidence type="ECO:0000313" key="4">
    <source>
        <dbReference type="EMBL" id="PYC63082.1"/>
    </source>
</evidence>
<protein>
    <recommendedName>
        <fullName evidence="3">Outer membrane channel protein CpnT-like N-terminal domain-containing protein</fullName>
    </recommendedName>
</protein>
<proteinExistence type="predicted"/>
<feature type="compositionally biased region" description="Gly residues" evidence="1">
    <location>
        <begin position="378"/>
        <end position="395"/>
    </location>
</feature>
<evidence type="ECO:0000313" key="5">
    <source>
        <dbReference type="Proteomes" id="UP000248333"/>
    </source>
</evidence>
<evidence type="ECO:0000256" key="1">
    <source>
        <dbReference type="SAM" id="MobiDB-lite"/>
    </source>
</evidence>
<feature type="non-terminal residue" evidence="4">
    <location>
        <position position="568"/>
    </location>
</feature>
<feature type="transmembrane region" description="Helical" evidence="2">
    <location>
        <begin position="154"/>
        <end position="184"/>
    </location>
</feature>
<dbReference type="Proteomes" id="UP000248333">
    <property type="component" value="Unassembled WGS sequence"/>
</dbReference>
<sequence>MADIQISDDGAEFLKWFSGEEFPGTRPSMLRALAEAHGDAADGIDQVIPILITAVNSIADGVVGDSERAFVELMKDYTKDDGYLGIASKYIRRLGLQLDDTANQVDYTQVMIVLTVIQLMVEFAIVLALSWLFPNLIQDFAMRLLVEHLRIAAWLAEIIFAVAMGQVVGVGLQVLMEVIAQAYMRGQGHQVGWNLDRIGQAAEVGAWVGAIGTVLGAAGGAIGTQIARRIRPPRGIASGVDAVDGPGPGPGPGPGLGAKPGSGGAGGVGGAAPVKHTPGTFIGEVVQEGAVEVVGEGTYNLVKGDQWQWSTAPVTFISGALSGIATETGDMAGRGLNARYGGLTGKGPRLLGLGERDQSGEPVELGQLSPTTPAGQPGQPGGPGAGVGPVVGGVEDGPSVVEVPAVGGVGTGGPPAGGVVADPGPAPGAALPRTGSVAGGPEPSDSGRPPVSSSGASVPGQWASGTSAQPSAGSPLSPGGASWTGGPNVVDDVDGPPGSPGLLTGQGNVVEPAAPTAVSAPGGSGLVGEVAGPLTSNALPAVTPTGTGLGAGPGSIGGGAAAAGGAVT</sequence>